<evidence type="ECO:0000256" key="1">
    <source>
        <dbReference type="SAM" id="MobiDB-lite"/>
    </source>
</evidence>
<feature type="region of interest" description="Disordered" evidence="1">
    <location>
        <begin position="1"/>
        <end position="20"/>
    </location>
</feature>
<name>A0A2M7H4A9_9BACT</name>
<feature type="region of interest" description="Disordered" evidence="1">
    <location>
        <begin position="75"/>
        <end position="102"/>
    </location>
</feature>
<dbReference type="AlphaFoldDB" id="A0A2M7H4A9"/>
<reference evidence="2 3" key="1">
    <citation type="submission" date="2017-09" db="EMBL/GenBank/DDBJ databases">
        <title>Depth-based differentiation of microbial function through sediment-hosted aquifers and enrichment of novel symbionts in the deep terrestrial subsurface.</title>
        <authorList>
            <person name="Probst A.J."/>
            <person name="Ladd B."/>
            <person name="Jarett J.K."/>
            <person name="Geller-Mcgrath D.E."/>
            <person name="Sieber C.M."/>
            <person name="Emerson J.B."/>
            <person name="Anantharaman K."/>
            <person name="Thomas B.C."/>
            <person name="Malmstrom R."/>
            <person name="Stieglmeier M."/>
            <person name="Klingl A."/>
            <person name="Woyke T."/>
            <person name="Ryan C.M."/>
            <person name="Banfield J.F."/>
        </authorList>
    </citation>
    <scope>NUCLEOTIDE SEQUENCE [LARGE SCALE GENOMIC DNA]</scope>
    <source>
        <strain evidence="2">CG15_BIG_FIL_POST_REV_8_21_14_020_45_12</strain>
    </source>
</reference>
<evidence type="ECO:0000313" key="3">
    <source>
        <dbReference type="Proteomes" id="UP000230292"/>
    </source>
</evidence>
<evidence type="ECO:0000313" key="2">
    <source>
        <dbReference type="EMBL" id="PIW37053.1"/>
    </source>
</evidence>
<gene>
    <name evidence="2" type="ORF">COW24_02195</name>
</gene>
<organism evidence="2 3">
    <name type="scientific">Candidatus Kerfeldbacteria bacterium CG15_BIG_FIL_POST_REV_8_21_14_020_45_12</name>
    <dbReference type="NCBI Taxonomy" id="2014247"/>
    <lineage>
        <taxon>Bacteria</taxon>
        <taxon>Candidatus Kerfeldiibacteriota</taxon>
    </lineage>
</organism>
<sequence>MGEPGSVRRPPYSKKKSGTFGTKEALLFAATSLTGGAATGETPAAPTMESTSIESAAGGNLEINTNLAMRSTLDRVPEPFGDTDTTSTEDVNEGMSPEIAKQQQRAGELTDLITETFGERFMPMIMMNDDGSTYVTFSSDSAGASMSVYPQNDGYVVVPEGNALLVNDIAGGGSNDGYYFEKDEDLPDVLDALDVFAESEEKLSQLAETEANDENDTANLDTGILQSQEVTVAQSDAASKELTEILGEASRFPLDKLKSVGENNG</sequence>
<accession>A0A2M7H4A9</accession>
<dbReference type="Proteomes" id="UP000230292">
    <property type="component" value="Unassembled WGS sequence"/>
</dbReference>
<proteinExistence type="predicted"/>
<comment type="caution">
    <text evidence="2">The sequence shown here is derived from an EMBL/GenBank/DDBJ whole genome shotgun (WGS) entry which is preliminary data.</text>
</comment>
<dbReference type="EMBL" id="PFGC01000028">
    <property type="protein sequence ID" value="PIW37053.1"/>
    <property type="molecule type" value="Genomic_DNA"/>
</dbReference>
<protein>
    <submittedName>
        <fullName evidence="2">Uncharacterized protein</fullName>
    </submittedName>
</protein>